<dbReference type="NCBIfam" id="TIGR04223">
    <property type="entry name" value="quorum_AgrD"/>
    <property type="match status" value="1"/>
</dbReference>
<dbReference type="InterPro" id="IPR009229">
    <property type="entry name" value="AgrD"/>
</dbReference>
<name>A0ABU9K2H2_9BACI</name>
<organism evidence="1 2">
    <name type="scientific">Caldifermentibacillus hisashii</name>
    <dbReference type="NCBI Taxonomy" id="996558"/>
    <lineage>
        <taxon>Bacteria</taxon>
        <taxon>Bacillati</taxon>
        <taxon>Bacillota</taxon>
        <taxon>Bacilli</taxon>
        <taxon>Bacillales</taxon>
        <taxon>Bacillaceae</taxon>
        <taxon>Caldifermentibacillus</taxon>
    </lineage>
</organism>
<evidence type="ECO:0000313" key="2">
    <source>
        <dbReference type="Proteomes" id="UP001459714"/>
    </source>
</evidence>
<dbReference type="RefSeq" id="WP_342020451.1">
    <property type="nucleotide sequence ID" value="NZ_CP163264.1"/>
</dbReference>
<sequence>MNFIMKLGATVLGLIGLLGSKGISACFWFMYEPELPKKNCGDQK</sequence>
<reference evidence="1 2" key="1">
    <citation type="submission" date="2024-03" db="EMBL/GenBank/DDBJ databases">
        <title>Bacilli Hybrid Assemblies.</title>
        <authorList>
            <person name="Kovac J."/>
        </authorList>
    </citation>
    <scope>NUCLEOTIDE SEQUENCE [LARGE SCALE GENOMIC DNA]</scope>
    <source>
        <strain evidence="1 2">FSL M8-0022</strain>
    </source>
</reference>
<dbReference type="Proteomes" id="UP001459714">
    <property type="component" value="Unassembled WGS sequence"/>
</dbReference>
<proteinExistence type="predicted"/>
<accession>A0ABU9K2H2</accession>
<comment type="caution">
    <text evidence="1">The sequence shown here is derived from an EMBL/GenBank/DDBJ whole genome shotgun (WGS) entry which is preliminary data.</text>
</comment>
<gene>
    <name evidence="1" type="ORF">NST17_13720</name>
</gene>
<dbReference type="EMBL" id="JBBYAK010000001">
    <property type="protein sequence ID" value="MEL3958245.1"/>
    <property type="molecule type" value="Genomic_DNA"/>
</dbReference>
<keyword evidence="2" id="KW-1185">Reference proteome</keyword>
<protein>
    <submittedName>
        <fullName evidence="1">Cyclic lactone autoinducer peptide</fullName>
    </submittedName>
</protein>
<evidence type="ECO:0000313" key="1">
    <source>
        <dbReference type="EMBL" id="MEL3958245.1"/>
    </source>
</evidence>